<protein>
    <submittedName>
        <fullName evidence="1">Uncharacterized protein</fullName>
    </submittedName>
</protein>
<name>A0A8S5NHS8_9CAUD</name>
<organism evidence="1">
    <name type="scientific">Siphoviridae sp. cttFh17</name>
    <dbReference type="NCBI Taxonomy" id="2826491"/>
    <lineage>
        <taxon>Viruses</taxon>
        <taxon>Duplodnaviria</taxon>
        <taxon>Heunggongvirae</taxon>
        <taxon>Uroviricota</taxon>
        <taxon>Caudoviricetes</taxon>
    </lineage>
</organism>
<accession>A0A8S5NHS8</accession>
<evidence type="ECO:0000313" key="1">
    <source>
        <dbReference type="EMBL" id="DAD94381.1"/>
    </source>
</evidence>
<dbReference type="EMBL" id="BK015176">
    <property type="protein sequence ID" value="DAD94381.1"/>
    <property type="molecule type" value="Genomic_DNA"/>
</dbReference>
<reference evidence="1" key="1">
    <citation type="journal article" date="2021" name="Proc. Natl. Acad. Sci. U.S.A.">
        <title>A Catalog of Tens of Thousands of Viruses from Human Metagenomes Reveals Hidden Associations with Chronic Diseases.</title>
        <authorList>
            <person name="Tisza M.J."/>
            <person name="Buck C.B."/>
        </authorList>
    </citation>
    <scope>NUCLEOTIDE SEQUENCE</scope>
    <source>
        <strain evidence="1">CttFh17</strain>
    </source>
</reference>
<proteinExistence type="predicted"/>
<sequence length="92" mass="11234">MKKQEKLNWITEYIRDNGWQDVYMEDFVTSYINNCNPKNVKIMLWGTQKVPELNRYLTELYKNGVLERFTVGLHNWHDSKLMPKWVYGYKIK</sequence>